<dbReference type="GO" id="GO:0005524">
    <property type="term" value="F:ATP binding"/>
    <property type="evidence" value="ECO:0007669"/>
    <property type="project" value="InterPro"/>
</dbReference>
<dbReference type="OrthoDB" id="6511923at2759"/>
<dbReference type="Gene3D" id="1.10.510.10">
    <property type="entry name" value="Transferase(Phosphotransferase) domain 1"/>
    <property type="match status" value="2"/>
</dbReference>
<name>A0A4U5MJY7_STECR</name>
<reference evidence="3 4" key="2">
    <citation type="journal article" date="2019" name="G3 (Bethesda)">
        <title>Hybrid Assembly of the Genome of the Entomopathogenic Nematode Steinernema carpocapsae Identifies the X-Chromosome.</title>
        <authorList>
            <person name="Serra L."/>
            <person name="Macchietto M."/>
            <person name="Macias-Munoz A."/>
            <person name="McGill C.J."/>
            <person name="Rodriguez I.M."/>
            <person name="Rodriguez B."/>
            <person name="Murad R."/>
            <person name="Mortazavi A."/>
        </authorList>
    </citation>
    <scope>NUCLEOTIDE SEQUENCE [LARGE SCALE GENOMIC DNA]</scope>
    <source>
        <strain evidence="3 4">ALL</strain>
    </source>
</reference>
<evidence type="ECO:0000256" key="1">
    <source>
        <dbReference type="SAM" id="MobiDB-lite"/>
    </source>
</evidence>
<feature type="region of interest" description="Disordered" evidence="1">
    <location>
        <begin position="1"/>
        <end position="29"/>
    </location>
</feature>
<dbReference type="PANTHER" id="PTHR11909">
    <property type="entry name" value="CASEIN KINASE-RELATED"/>
    <property type="match status" value="1"/>
</dbReference>
<dbReference type="InterPro" id="IPR000719">
    <property type="entry name" value="Prot_kinase_dom"/>
</dbReference>
<protein>
    <recommendedName>
        <fullName evidence="2">Protein kinase domain-containing protein</fullName>
    </recommendedName>
</protein>
<dbReference type="InterPro" id="IPR011009">
    <property type="entry name" value="Kinase-like_dom_sf"/>
</dbReference>
<evidence type="ECO:0000259" key="2">
    <source>
        <dbReference type="PROSITE" id="PS50011"/>
    </source>
</evidence>
<accession>A0A4U5MJY7</accession>
<sequence length="454" mass="51741">MSRRDPVHDDIQAMNDKTHGTVIDSGERDPKMRTRALRSSDKVNPAERVDKAKQFAAKVAHLDEGSLLETLKHKYKIVRKILDGAFGFTYKVQHVTTKNEYALKTEPMTDEESMKRFKTLKTELVLYQAMDKIINPIKRQHFCQLVDFGCTSAFKFMVITLLGENLYTITRIYLNRAFTPSTALRVSIQMLRALMDLHGLGYVHRFLKPHTFAVGLGSNLRIIHMCDFSLAWQFKEEGESSVRPPRSLVAVSQHGILLLKHPPVAWRPNSVRAYFSGRSVSSLASVDPNMFKRTSERYKDIMLYLKKMKFEETPDYPFLMQCLQDAKNELQLDFGLPYDWENLPLAMSAVTAEYPRDFERKAQAARAAKDEMEDRTQEPTAVDIDHFKAATDMAGKDVLIDVQMEGTCKNAKERQKAIDSEASEAASRPNMNMVVPSESEASEAVLSRRSEAEK</sequence>
<feature type="domain" description="Protein kinase" evidence="2">
    <location>
        <begin position="75"/>
        <end position="381"/>
    </location>
</feature>
<gene>
    <name evidence="3" type="ORF">L596_021570</name>
</gene>
<dbReference type="SUPFAM" id="SSF56112">
    <property type="entry name" value="Protein kinase-like (PK-like)"/>
    <property type="match status" value="1"/>
</dbReference>
<evidence type="ECO:0000313" key="4">
    <source>
        <dbReference type="Proteomes" id="UP000298663"/>
    </source>
</evidence>
<keyword evidence="4" id="KW-1185">Reference proteome</keyword>
<comment type="caution">
    <text evidence="3">The sequence shown here is derived from an EMBL/GenBank/DDBJ whole genome shotgun (WGS) entry which is preliminary data.</text>
</comment>
<dbReference type="Pfam" id="PF00069">
    <property type="entry name" value="Pkinase"/>
    <property type="match status" value="1"/>
</dbReference>
<proteinExistence type="predicted"/>
<dbReference type="GO" id="GO:0004672">
    <property type="term" value="F:protein kinase activity"/>
    <property type="evidence" value="ECO:0007669"/>
    <property type="project" value="InterPro"/>
</dbReference>
<organism evidence="3 4">
    <name type="scientific">Steinernema carpocapsae</name>
    <name type="common">Entomopathogenic nematode</name>
    <dbReference type="NCBI Taxonomy" id="34508"/>
    <lineage>
        <taxon>Eukaryota</taxon>
        <taxon>Metazoa</taxon>
        <taxon>Ecdysozoa</taxon>
        <taxon>Nematoda</taxon>
        <taxon>Chromadorea</taxon>
        <taxon>Rhabditida</taxon>
        <taxon>Tylenchina</taxon>
        <taxon>Panagrolaimomorpha</taxon>
        <taxon>Strongyloidoidea</taxon>
        <taxon>Steinernematidae</taxon>
        <taxon>Steinernema</taxon>
    </lineage>
</organism>
<dbReference type="SMART" id="SM00220">
    <property type="entry name" value="S_TKc"/>
    <property type="match status" value="1"/>
</dbReference>
<dbReference type="EMBL" id="AZBU02000007">
    <property type="protein sequence ID" value="TKR69403.1"/>
    <property type="molecule type" value="Genomic_DNA"/>
</dbReference>
<dbReference type="Proteomes" id="UP000298663">
    <property type="component" value="Unassembled WGS sequence"/>
</dbReference>
<feature type="region of interest" description="Disordered" evidence="1">
    <location>
        <begin position="411"/>
        <end position="454"/>
    </location>
</feature>
<dbReference type="InterPro" id="IPR050235">
    <property type="entry name" value="CK1_Ser-Thr_kinase"/>
</dbReference>
<reference evidence="3 4" key="1">
    <citation type="journal article" date="2015" name="Genome Biol.">
        <title>Comparative genomics of Steinernema reveals deeply conserved gene regulatory networks.</title>
        <authorList>
            <person name="Dillman A.R."/>
            <person name="Macchietto M."/>
            <person name="Porter C.F."/>
            <person name="Rogers A."/>
            <person name="Williams B."/>
            <person name="Antoshechkin I."/>
            <person name="Lee M.M."/>
            <person name="Goodwin Z."/>
            <person name="Lu X."/>
            <person name="Lewis E.E."/>
            <person name="Goodrich-Blair H."/>
            <person name="Stock S.P."/>
            <person name="Adams B.J."/>
            <person name="Sternberg P.W."/>
            <person name="Mortazavi A."/>
        </authorList>
    </citation>
    <scope>NUCLEOTIDE SEQUENCE [LARGE SCALE GENOMIC DNA]</scope>
    <source>
        <strain evidence="3 4">ALL</strain>
    </source>
</reference>
<dbReference type="STRING" id="34508.A0A4U5MJY7"/>
<dbReference type="AlphaFoldDB" id="A0A4U5MJY7"/>
<evidence type="ECO:0000313" key="3">
    <source>
        <dbReference type="EMBL" id="TKR69403.1"/>
    </source>
</evidence>
<dbReference type="PROSITE" id="PS50011">
    <property type="entry name" value="PROTEIN_KINASE_DOM"/>
    <property type="match status" value="1"/>
</dbReference>